<evidence type="ECO:0008006" key="4">
    <source>
        <dbReference type="Google" id="ProtNLM"/>
    </source>
</evidence>
<feature type="chain" id="PRO_5045844182" description="Ig-like domain-containing protein" evidence="1">
    <location>
        <begin position="28"/>
        <end position="240"/>
    </location>
</feature>
<feature type="signal peptide" evidence="1">
    <location>
        <begin position="1"/>
        <end position="27"/>
    </location>
</feature>
<proteinExistence type="predicted"/>
<sequence length="240" mass="25123">MSRKSHRFAPRALLACGLLLSACGAPPEDTTGEEPVGTSEAPICAALSVSSLAITDANSYGGDLAALGTWAVSLYANAVRVEYYVDGVLKNYDPQRPGNSGSWYHSSSGLSCGTHTLEVRAYPMVIDSNGNQTVCSSSPRSVTQTVTQPCPTASLSCSKSGTNVSCTGSASGGYAPYTLFWKKTVDLSSGTWNQGASTNSFYCATASGRDSFVRKGIQFKVRDSQGMESPTVSDSYICAP</sequence>
<dbReference type="Proteomes" id="UP001291309">
    <property type="component" value="Unassembled WGS sequence"/>
</dbReference>
<name>A0ABU5HHS3_9BACT</name>
<gene>
    <name evidence="2" type="ORF">SYV04_41825</name>
</gene>
<dbReference type="PROSITE" id="PS51257">
    <property type="entry name" value="PROKAR_LIPOPROTEIN"/>
    <property type="match status" value="1"/>
</dbReference>
<evidence type="ECO:0000313" key="2">
    <source>
        <dbReference type="EMBL" id="MDY7233000.1"/>
    </source>
</evidence>
<dbReference type="RefSeq" id="WP_321551713.1">
    <property type="nucleotide sequence ID" value="NZ_JAXIVS010000026.1"/>
</dbReference>
<organism evidence="2 3">
    <name type="scientific">Hyalangium rubrum</name>
    <dbReference type="NCBI Taxonomy" id="3103134"/>
    <lineage>
        <taxon>Bacteria</taxon>
        <taxon>Pseudomonadati</taxon>
        <taxon>Myxococcota</taxon>
        <taxon>Myxococcia</taxon>
        <taxon>Myxococcales</taxon>
        <taxon>Cystobacterineae</taxon>
        <taxon>Archangiaceae</taxon>
        <taxon>Hyalangium</taxon>
    </lineage>
</organism>
<keyword evidence="1" id="KW-0732">Signal</keyword>
<evidence type="ECO:0000313" key="3">
    <source>
        <dbReference type="Proteomes" id="UP001291309"/>
    </source>
</evidence>
<keyword evidence="3" id="KW-1185">Reference proteome</keyword>
<protein>
    <recommendedName>
        <fullName evidence="4">Ig-like domain-containing protein</fullName>
    </recommendedName>
</protein>
<accession>A0ABU5HHS3</accession>
<dbReference type="EMBL" id="JAXIVS010000026">
    <property type="protein sequence ID" value="MDY7233000.1"/>
    <property type="molecule type" value="Genomic_DNA"/>
</dbReference>
<comment type="caution">
    <text evidence="2">The sequence shown here is derived from an EMBL/GenBank/DDBJ whole genome shotgun (WGS) entry which is preliminary data.</text>
</comment>
<reference evidence="2 3" key="1">
    <citation type="submission" date="2023-12" db="EMBL/GenBank/DDBJ databases">
        <title>the genome sequence of Hyalangium sp. s54d21.</title>
        <authorList>
            <person name="Zhang X."/>
        </authorList>
    </citation>
    <scope>NUCLEOTIDE SEQUENCE [LARGE SCALE GENOMIC DNA]</scope>
    <source>
        <strain evidence="3">s54d21</strain>
    </source>
</reference>
<evidence type="ECO:0000256" key="1">
    <source>
        <dbReference type="SAM" id="SignalP"/>
    </source>
</evidence>